<keyword evidence="3" id="KW-0547">Nucleotide-binding</keyword>
<dbReference type="GO" id="GO:0005886">
    <property type="term" value="C:plasma membrane"/>
    <property type="evidence" value="ECO:0007669"/>
    <property type="project" value="UniProtKB-SubCell"/>
</dbReference>
<dbReference type="AlphaFoldDB" id="A0A9D9DJI2"/>
<dbReference type="SUPFAM" id="SSF52540">
    <property type="entry name" value="P-loop containing nucleoside triphosphate hydrolases"/>
    <property type="match status" value="1"/>
</dbReference>
<dbReference type="EMBL" id="JADINB010000088">
    <property type="protein sequence ID" value="MBO8429077.1"/>
    <property type="molecule type" value="Genomic_DNA"/>
</dbReference>
<dbReference type="PANTHER" id="PTHR43394:SF1">
    <property type="entry name" value="ATP-BINDING CASSETTE SUB-FAMILY B MEMBER 10, MITOCHONDRIAL"/>
    <property type="match status" value="1"/>
</dbReference>
<dbReference type="Gene3D" id="3.90.70.10">
    <property type="entry name" value="Cysteine proteinases"/>
    <property type="match status" value="1"/>
</dbReference>
<evidence type="ECO:0000256" key="5">
    <source>
        <dbReference type="ARBA" id="ARBA00022840"/>
    </source>
</evidence>
<comment type="caution">
    <text evidence="13">The sequence shown here is derived from an EMBL/GenBank/DDBJ whole genome shotgun (WGS) entry which is preliminary data.</text>
</comment>
<evidence type="ECO:0000256" key="1">
    <source>
        <dbReference type="ARBA" id="ARBA00004651"/>
    </source>
</evidence>
<dbReference type="InterPro" id="IPR005074">
    <property type="entry name" value="Peptidase_C39"/>
</dbReference>
<dbReference type="InterPro" id="IPR017871">
    <property type="entry name" value="ABC_transporter-like_CS"/>
</dbReference>
<dbReference type="CDD" id="cd18570">
    <property type="entry name" value="ABC_6TM_PCAT1_LagD_like"/>
    <property type="match status" value="1"/>
</dbReference>
<evidence type="ECO:0000259" key="10">
    <source>
        <dbReference type="PROSITE" id="PS50893"/>
    </source>
</evidence>
<evidence type="ECO:0000256" key="3">
    <source>
        <dbReference type="ARBA" id="ARBA00022741"/>
    </source>
</evidence>
<dbReference type="GO" id="GO:0015421">
    <property type="term" value="F:ABC-type oligopeptide transporter activity"/>
    <property type="evidence" value="ECO:0007669"/>
    <property type="project" value="TreeGrafter"/>
</dbReference>
<dbReference type="PANTHER" id="PTHR43394">
    <property type="entry name" value="ATP-DEPENDENT PERMEASE MDL1, MITOCHONDRIAL"/>
    <property type="match status" value="1"/>
</dbReference>
<organism evidence="13 14">
    <name type="scientific">Candidatus Egerieousia excrementavium</name>
    <dbReference type="NCBI Taxonomy" id="2840778"/>
    <lineage>
        <taxon>Bacteria</taxon>
        <taxon>Pseudomonadati</taxon>
        <taxon>Bacteroidota</taxon>
        <taxon>Bacteroidia</taxon>
        <taxon>Bacteroidales</taxon>
        <taxon>Candidatus Egerieousia</taxon>
    </lineage>
</organism>
<protein>
    <submittedName>
        <fullName evidence="13">Peptidase domain-containing ABC transporter</fullName>
    </submittedName>
</protein>
<dbReference type="InterPro" id="IPR025662">
    <property type="entry name" value="Sigma_54_int_dom_ATP-bd_1"/>
</dbReference>
<dbReference type="Pfam" id="PF00664">
    <property type="entry name" value="ABC_membrane"/>
    <property type="match status" value="1"/>
</dbReference>
<dbReference type="InterPro" id="IPR036640">
    <property type="entry name" value="ABC1_TM_sf"/>
</dbReference>
<dbReference type="InterPro" id="IPR003593">
    <property type="entry name" value="AAA+_ATPase"/>
</dbReference>
<evidence type="ECO:0000256" key="6">
    <source>
        <dbReference type="ARBA" id="ARBA00022989"/>
    </source>
</evidence>
<dbReference type="Pfam" id="PF03412">
    <property type="entry name" value="Peptidase_C39"/>
    <property type="match status" value="1"/>
</dbReference>
<evidence type="ECO:0000256" key="4">
    <source>
        <dbReference type="ARBA" id="ARBA00022801"/>
    </source>
</evidence>
<evidence type="ECO:0000256" key="8">
    <source>
        <dbReference type="SAM" id="MobiDB-lite"/>
    </source>
</evidence>
<dbReference type="GO" id="GO:0016887">
    <property type="term" value="F:ATP hydrolysis activity"/>
    <property type="evidence" value="ECO:0007669"/>
    <property type="project" value="InterPro"/>
</dbReference>
<evidence type="ECO:0000259" key="12">
    <source>
        <dbReference type="PROSITE" id="PS50990"/>
    </source>
</evidence>
<dbReference type="InterPro" id="IPR039421">
    <property type="entry name" value="Type_1_exporter"/>
</dbReference>
<dbReference type="PROSITE" id="PS00675">
    <property type="entry name" value="SIGMA54_INTERACT_1"/>
    <property type="match status" value="1"/>
</dbReference>
<evidence type="ECO:0000313" key="13">
    <source>
        <dbReference type="EMBL" id="MBO8429077.1"/>
    </source>
</evidence>
<accession>A0A9D9DJI2</accession>
<evidence type="ECO:0000256" key="7">
    <source>
        <dbReference type="ARBA" id="ARBA00023136"/>
    </source>
</evidence>
<dbReference type="GO" id="GO:0006508">
    <property type="term" value="P:proteolysis"/>
    <property type="evidence" value="ECO:0007669"/>
    <property type="project" value="InterPro"/>
</dbReference>
<reference evidence="13" key="2">
    <citation type="journal article" date="2021" name="PeerJ">
        <title>Extensive microbial diversity within the chicken gut microbiome revealed by metagenomics and culture.</title>
        <authorList>
            <person name="Gilroy R."/>
            <person name="Ravi A."/>
            <person name="Getino M."/>
            <person name="Pursley I."/>
            <person name="Horton D.L."/>
            <person name="Alikhan N.F."/>
            <person name="Baker D."/>
            <person name="Gharbi K."/>
            <person name="Hall N."/>
            <person name="Watson M."/>
            <person name="Adriaenssens E.M."/>
            <person name="Foster-Nyarko E."/>
            <person name="Jarju S."/>
            <person name="Secka A."/>
            <person name="Antonio M."/>
            <person name="Oren A."/>
            <person name="Chaudhuri R.R."/>
            <person name="La Ragione R."/>
            <person name="Hildebrand F."/>
            <person name="Pallen M.J."/>
        </authorList>
    </citation>
    <scope>NUCLEOTIDE SEQUENCE</scope>
    <source>
        <strain evidence="13">15467</strain>
    </source>
</reference>
<keyword evidence="7 9" id="KW-0472">Membrane</keyword>
<dbReference type="Gene3D" id="3.40.50.300">
    <property type="entry name" value="P-loop containing nucleotide triphosphate hydrolases"/>
    <property type="match status" value="1"/>
</dbReference>
<sequence>MARGEGKAIKVRQLQSYDCGAACLSSVAGWYGVYSPLIKIRYLCGCTEEGISVKGIMDGAMKMGFYAKAYKSPDKETAVFREAKIPIIVHLRTEMNMLHFVTVYGMGGGKVKVMDPAAGEFRKVPVEEFKEQWTGILILITPGNNFRNEGGRRKGLMDFCKILFFHKREVLLLLLGSVAVMACGIFYSILLQQIIDRVILDGNKPLLHAVAFIMTVVTLLILMLDYSKNMLSLRCGIRMDCRLVVAYLRKLFALPLRFFAQYRAGDLNSRIADSFKIREVLCEGLVSIAVNSLAVLCCIALMFVYDSRMALLVLLYIPLYILLFYISKRINKKYSRKLAAKGAEFESEIIGDINAIETIKYYNTEELALEKIERDYAEIAELFHNGGRAVTGFDAAAQTLSRTLLSSVLVIGGFYSIEGQMTAGELVSFYTLCSFFTSPLNSLINMNNLMAEADVSIERLTEILDAEDETQKETHACGMTPGKPLDICFRDVVFSYPGRENIFNGINLTFKSGEMVVITGESGSGKSTLLSLVMGEHPLDSGEITLGKTAIRNISIKELRQLVTMVPQRSRLINGTILKNITSQRRGCQMERVEQICERLQLGKLINAMPFGLHTAINETETKLSGGEIQRIAMARALYRDSGIYLFDEPVTAVDEENKKLIVGQIDRLKKEGKSVIVVTHDLEAFYRYGAAIDKIIMIDKASAHSKVKVCTPSLQTKFKTNDYGKDLSLQGKASGTQPDRDGDERRNLVG</sequence>
<gene>
    <name evidence="13" type="ORF">IAC68_03985</name>
</gene>
<feature type="region of interest" description="Disordered" evidence="8">
    <location>
        <begin position="729"/>
        <end position="751"/>
    </location>
</feature>
<dbReference type="SMART" id="SM00382">
    <property type="entry name" value="AAA"/>
    <property type="match status" value="1"/>
</dbReference>
<dbReference type="PROSITE" id="PS50893">
    <property type="entry name" value="ABC_TRANSPORTER_2"/>
    <property type="match status" value="1"/>
</dbReference>
<dbReference type="InterPro" id="IPR011527">
    <property type="entry name" value="ABC1_TM_dom"/>
</dbReference>
<keyword evidence="4" id="KW-0378">Hydrolase</keyword>
<keyword evidence="2 9" id="KW-0812">Transmembrane</keyword>
<dbReference type="CDD" id="cd03228">
    <property type="entry name" value="ABCC_MRP_Like"/>
    <property type="match status" value="1"/>
</dbReference>
<keyword evidence="5" id="KW-0067">ATP-binding</keyword>
<dbReference type="PROSITE" id="PS50929">
    <property type="entry name" value="ABC_TM1F"/>
    <property type="match status" value="1"/>
</dbReference>
<name>A0A9D9DJI2_9BACT</name>
<dbReference type="InterPro" id="IPR003439">
    <property type="entry name" value="ABC_transporter-like_ATP-bd"/>
</dbReference>
<keyword evidence="6 9" id="KW-1133">Transmembrane helix</keyword>
<feature type="domain" description="ABC transmembrane type-1" evidence="11">
    <location>
        <begin position="171"/>
        <end position="452"/>
    </location>
</feature>
<feature type="transmembrane region" description="Helical" evidence="9">
    <location>
        <begin position="309"/>
        <end position="327"/>
    </location>
</feature>
<proteinExistence type="predicted"/>
<feature type="transmembrane region" description="Helical" evidence="9">
    <location>
        <begin position="206"/>
        <end position="224"/>
    </location>
</feature>
<dbReference type="SUPFAM" id="SSF90123">
    <property type="entry name" value="ABC transporter transmembrane region"/>
    <property type="match status" value="1"/>
</dbReference>
<comment type="subcellular location">
    <subcellularLocation>
        <location evidence="1">Cell membrane</location>
        <topology evidence="1">Multi-pass membrane protein</topology>
    </subcellularLocation>
</comment>
<dbReference type="InterPro" id="IPR027417">
    <property type="entry name" value="P-loop_NTPase"/>
</dbReference>
<dbReference type="Proteomes" id="UP000823635">
    <property type="component" value="Unassembled WGS sequence"/>
</dbReference>
<feature type="domain" description="Peptidase C39" evidence="12">
    <location>
        <begin position="13"/>
        <end position="140"/>
    </location>
</feature>
<evidence type="ECO:0000256" key="2">
    <source>
        <dbReference type="ARBA" id="ARBA00022692"/>
    </source>
</evidence>
<evidence type="ECO:0000256" key="9">
    <source>
        <dbReference type="SAM" id="Phobius"/>
    </source>
</evidence>
<feature type="domain" description="ABC transporter" evidence="10">
    <location>
        <begin position="487"/>
        <end position="723"/>
    </location>
</feature>
<evidence type="ECO:0000313" key="14">
    <source>
        <dbReference type="Proteomes" id="UP000823635"/>
    </source>
</evidence>
<dbReference type="PROSITE" id="PS00211">
    <property type="entry name" value="ABC_TRANSPORTER_1"/>
    <property type="match status" value="1"/>
</dbReference>
<reference evidence="13" key="1">
    <citation type="submission" date="2020-10" db="EMBL/GenBank/DDBJ databases">
        <authorList>
            <person name="Gilroy R."/>
        </authorList>
    </citation>
    <scope>NUCLEOTIDE SEQUENCE</scope>
    <source>
        <strain evidence="13">15467</strain>
    </source>
</reference>
<feature type="transmembrane region" description="Helical" evidence="9">
    <location>
        <begin position="171"/>
        <end position="194"/>
    </location>
</feature>
<feature type="transmembrane region" description="Helical" evidence="9">
    <location>
        <begin position="280"/>
        <end position="303"/>
    </location>
</feature>
<dbReference type="Gene3D" id="1.20.1560.10">
    <property type="entry name" value="ABC transporter type 1, transmembrane domain"/>
    <property type="match status" value="1"/>
</dbReference>
<evidence type="ECO:0000259" key="11">
    <source>
        <dbReference type="PROSITE" id="PS50929"/>
    </source>
</evidence>
<dbReference type="GO" id="GO:0005524">
    <property type="term" value="F:ATP binding"/>
    <property type="evidence" value="ECO:0007669"/>
    <property type="project" value="UniProtKB-KW"/>
</dbReference>
<dbReference type="Pfam" id="PF00005">
    <property type="entry name" value="ABC_tran"/>
    <property type="match status" value="1"/>
</dbReference>
<dbReference type="GO" id="GO:0008233">
    <property type="term" value="F:peptidase activity"/>
    <property type="evidence" value="ECO:0007669"/>
    <property type="project" value="InterPro"/>
</dbReference>
<feature type="compositionally biased region" description="Basic and acidic residues" evidence="8">
    <location>
        <begin position="739"/>
        <end position="751"/>
    </location>
</feature>
<dbReference type="PROSITE" id="PS50990">
    <property type="entry name" value="PEPTIDASE_C39"/>
    <property type="match status" value="1"/>
</dbReference>